<organism evidence="2 3">
    <name type="scientific">Choiromyces venosus 120613-1</name>
    <dbReference type="NCBI Taxonomy" id="1336337"/>
    <lineage>
        <taxon>Eukaryota</taxon>
        <taxon>Fungi</taxon>
        <taxon>Dikarya</taxon>
        <taxon>Ascomycota</taxon>
        <taxon>Pezizomycotina</taxon>
        <taxon>Pezizomycetes</taxon>
        <taxon>Pezizales</taxon>
        <taxon>Tuberaceae</taxon>
        <taxon>Choiromyces</taxon>
    </lineage>
</organism>
<feature type="compositionally biased region" description="Basic and acidic residues" evidence="1">
    <location>
        <begin position="20"/>
        <end position="29"/>
    </location>
</feature>
<proteinExistence type="predicted"/>
<feature type="compositionally biased region" description="Basic and acidic residues" evidence="1">
    <location>
        <begin position="241"/>
        <end position="250"/>
    </location>
</feature>
<accession>A0A3N4K5U3</accession>
<feature type="region of interest" description="Disordered" evidence="1">
    <location>
        <begin position="1"/>
        <end position="39"/>
    </location>
</feature>
<evidence type="ECO:0000313" key="3">
    <source>
        <dbReference type="Proteomes" id="UP000276215"/>
    </source>
</evidence>
<sequence length="585" mass="63124">MAFRSPATARRHLTLQSIPTHDDDQRRLDSPSLLGSPAVSHAPTIEADADEWVVFSPSSVGETTTTVAGTHALSRASDLLSVESVRYPRVIRQGISGGFTDLEDEVEYEEEEDEEEEEDSSSSYDTETDSLQPFRDLDNEGPVMLPRHDGLGTFPSSSGVISGLRSLEESLKIVAQAAGGKGTPGDINARIQKWQEEQRQALLDEIQKASRRRASLLSGSIRGGDLHDEDEASMNIEGQETEVKEAEKRTSTSTPTQSNSGAETVTTHSDAQEETLWRRITRRFIRDIMGIDDELLQVIFGEALPEEATASFLAEGGRLGSEAEEKLLNRIARELGVMVNQYTLHPAPDGRAFSTIAGKAKSQEDKLSDDDDDGVETPQPTLPPPVQQPEDPISILQPRPRSQSTTSTSSIPHYQFAPTLPSPFQQPGSPAHPTLWNIEESLQEEKAAKAEAAKRKEYWEQELGVRVFFSFLKSRFTSSSTSPAPTSTVSNSNESVGAVGGIAHPLIPRARVVYQRRRMRAGSSCASQSGMVIGKGGKSRNGGARGGAAGGGGSSRSRCGFYWDVASSVGSGKSSCVGTGVWGPV</sequence>
<dbReference type="AlphaFoldDB" id="A0A3N4K5U3"/>
<dbReference type="OrthoDB" id="5412639at2759"/>
<gene>
    <name evidence="2" type="ORF">L873DRAFT_1839422</name>
</gene>
<feature type="compositionally biased region" description="Polar residues" evidence="1">
    <location>
        <begin position="251"/>
        <end position="269"/>
    </location>
</feature>
<reference evidence="2 3" key="1">
    <citation type="journal article" date="2018" name="Nat. Ecol. Evol.">
        <title>Pezizomycetes genomes reveal the molecular basis of ectomycorrhizal truffle lifestyle.</title>
        <authorList>
            <person name="Murat C."/>
            <person name="Payen T."/>
            <person name="Noel B."/>
            <person name="Kuo A."/>
            <person name="Morin E."/>
            <person name="Chen J."/>
            <person name="Kohler A."/>
            <person name="Krizsan K."/>
            <person name="Balestrini R."/>
            <person name="Da Silva C."/>
            <person name="Montanini B."/>
            <person name="Hainaut M."/>
            <person name="Levati E."/>
            <person name="Barry K.W."/>
            <person name="Belfiori B."/>
            <person name="Cichocki N."/>
            <person name="Clum A."/>
            <person name="Dockter R.B."/>
            <person name="Fauchery L."/>
            <person name="Guy J."/>
            <person name="Iotti M."/>
            <person name="Le Tacon F."/>
            <person name="Lindquist E.A."/>
            <person name="Lipzen A."/>
            <person name="Malagnac F."/>
            <person name="Mello A."/>
            <person name="Molinier V."/>
            <person name="Miyauchi S."/>
            <person name="Poulain J."/>
            <person name="Riccioni C."/>
            <person name="Rubini A."/>
            <person name="Sitrit Y."/>
            <person name="Splivallo R."/>
            <person name="Traeger S."/>
            <person name="Wang M."/>
            <person name="Zifcakova L."/>
            <person name="Wipf D."/>
            <person name="Zambonelli A."/>
            <person name="Paolocci F."/>
            <person name="Nowrousian M."/>
            <person name="Ottonello S."/>
            <person name="Baldrian P."/>
            <person name="Spatafora J.W."/>
            <person name="Henrissat B."/>
            <person name="Nagy L.G."/>
            <person name="Aury J.M."/>
            <person name="Wincker P."/>
            <person name="Grigoriev I.V."/>
            <person name="Bonfante P."/>
            <person name="Martin F.M."/>
        </authorList>
    </citation>
    <scope>NUCLEOTIDE SEQUENCE [LARGE SCALE GENOMIC DNA]</scope>
    <source>
        <strain evidence="2 3">120613-1</strain>
    </source>
</reference>
<evidence type="ECO:0000313" key="2">
    <source>
        <dbReference type="EMBL" id="RPB05896.1"/>
    </source>
</evidence>
<name>A0A3N4K5U3_9PEZI</name>
<protein>
    <submittedName>
        <fullName evidence="2">Uncharacterized protein</fullName>
    </submittedName>
</protein>
<feature type="region of interest" description="Disordered" evidence="1">
    <location>
        <begin position="98"/>
        <end position="136"/>
    </location>
</feature>
<dbReference type="Proteomes" id="UP000276215">
    <property type="component" value="Unassembled WGS sequence"/>
</dbReference>
<feature type="region of interest" description="Disordered" evidence="1">
    <location>
        <begin position="220"/>
        <end position="273"/>
    </location>
</feature>
<evidence type="ECO:0000256" key="1">
    <source>
        <dbReference type="SAM" id="MobiDB-lite"/>
    </source>
</evidence>
<feature type="compositionally biased region" description="Acidic residues" evidence="1">
    <location>
        <begin position="101"/>
        <end position="120"/>
    </location>
</feature>
<keyword evidence="3" id="KW-1185">Reference proteome</keyword>
<feature type="compositionally biased region" description="Low complexity" evidence="1">
    <location>
        <begin position="388"/>
        <end position="410"/>
    </location>
</feature>
<feature type="compositionally biased region" description="Gly residues" evidence="1">
    <location>
        <begin position="533"/>
        <end position="554"/>
    </location>
</feature>
<feature type="region of interest" description="Disordered" evidence="1">
    <location>
        <begin position="358"/>
        <end position="433"/>
    </location>
</feature>
<dbReference type="EMBL" id="ML120351">
    <property type="protein sequence ID" value="RPB05896.1"/>
    <property type="molecule type" value="Genomic_DNA"/>
</dbReference>
<feature type="region of interest" description="Disordered" evidence="1">
    <location>
        <begin position="525"/>
        <end position="557"/>
    </location>
</feature>